<keyword evidence="3" id="KW-0677">Repeat</keyword>
<dbReference type="InterPro" id="IPR041489">
    <property type="entry name" value="PDZ_6"/>
</dbReference>
<protein>
    <submittedName>
        <fullName evidence="6">Na(+)/H(+) exchange regulatory cofactor NHE-RF3-like</fullName>
    </submittedName>
</protein>
<dbReference type="Pfam" id="PF17820">
    <property type="entry name" value="PDZ_6"/>
    <property type="match status" value="1"/>
</dbReference>
<reference evidence="6" key="1">
    <citation type="submission" date="2020-06" db="EMBL/GenBank/DDBJ databases">
        <authorList>
            <consortium name="Wellcome Sanger Institute Data Sharing"/>
        </authorList>
    </citation>
    <scope>NUCLEOTIDE SEQUENCE [LARGE SCALE GENOMIC DNA]</scope>
</reference>
<dbReference type="SMART" id="SM00228">
    <property type="entry name" value="PDZ"/>
    <property type="match status" value="4"/>
</dbReference>
<dbReference type="Ensembl" id="ENSGWIT00000029994.1">
    <property type="protein sequence ID" value="ENSGWIP00000027486.1"/>
    <property type="gene ID" value="ENSGWIG00000014385.1"/>
</dbReference>
<evidence type="ECO:0000313" key="7">
    <source>
        <dbReference type="Proteomes" id="UP000694680"/>
    </source>
</evidence>
<reference evidence="6" key="2">
    <citation type="submission" date="2025-08" db="UniProtKB">
        <authorList>
            <consortium name="Ensembl"/>
        </authorList>
    </citation>
    <scope>IDENTIFICATION</scope>
</reference>
<dbReference type="Gene3D" id="2.30.42.10">
    <property type="match status" value="4"/>
</dbReference>
<feature type="domain" description="PDZ" evidence="5">
    <location>
        <begin position="153"/>
        <end position="234"/>
    </location>
</feature>
<accession>A0A8C5EYS0</accession>
<dbReference type="CTD" id="566852"/>
<gene>
    <name evidence="6" type="primary">nherf4b</name>
</gene>
<feature type="domain" description="PDZ" evidence="5">
    <location>
        <begin position="44"/>
        <end position="125"/>
    </location>
</feature>
<proteinExistence type="predicted"/>
<dbReference type="CDD" id="cd06768">
    <property type="entry name" value="PDZ_NHERF-like"/>
    <property type="match status" value="2"/>
</dbReference>
<dbReference type="PROSITE" id="PS50106">
    <property type="entry name" value="PDZ"/>
    <property type="match status" value="4"/>
</dbReference>
<evidence type="ECO:0000256" key="1">
    <source>
        <dbReference type="ARBA" id="ARBA00004236"/>
    </source>
</evidence>
<feature type="region of interest" description="Disordered" evidence="4">
    <location>
        <begin position="458"/>
        <end position="491"/>
    </location>
</feature>
<dbReference type="GO" id="GO:0072659">
    <property type="term" value="P:protein localization to plasma membrane"/>
    <property type="evidence" value="ECO:0007669"/>
    <property type="project" value="TreeGrafter"/>
</dbReference>
<sequence>MPSNTGVAEANGLQKKFTFNPKEGIINPVMVISEDPVMASSLRLCVLKREEKQSYGFKLHEEVGQQGHIIRNLASGGIAQKSGLQDGDRLLEVNKYHVNNISHSEVARLINLSGNQLCLLVLDVSAYDMAVSQGQDLCSLTTSWGKGCTAPRLCHITRDSSSGLGLNFTALQGEKGRFSANVVPGGAADKAGVCKGDHLVWMNGATVADLSHAALCTMMKKCSDLTILVIESESEQNYIEKKMPILPSMAVPHNLPHRSRKLHLLSAPDGYGFLLRLERTLAGRELHYLRAVEKDSSAEKAGMRNGELLLEVNGELAEHLTHHEIVNRVRTSGERVSLTTISLQGLDFYIKLGLSPLLFCEDTAEKENVASESAAEQSLAKGKDGSLEKGSLGFGFDLGSEPQTSGTFIHKVVTVSSAEKAGLSVSDVVMEVNEQNVEKDHLEDVLKVMKETASSLSLLAVDGTEDDKKENVHNSTPSSTPDPEDEEITAL</sequence>
<dbReference type="Pfam" id="PF00595">
    <property type="entry name" value="PDZ"/>
    <property type="match status" value="3"/>
</dbReference>
<dbReference type="SUPFAM" id="SSF50156">
    <property type="entry name" value="PDZ domain-like"/>
    <property type="match status" value="4"/>
</dbReference>
<evidence type="ECO:0000313" key="6">
    <source>
        <dbReference type="Ensembl" id="ENSGWIP00000027486.1"/>
    </source>
</evidence>
<dbReference type="PANTHER" id="PTHR14191:SF20">
    <property type="entry name" value="NA(+)_H(+) EXCHANGE REGULATORY COFACTOR NHE-RF4"/>
    <property type="match status" value="1"/>
</dbReference>
<dbReference type="InterPro" id="IPR036034">
    <property type="entry name" value="PDZ_sf"/>
</dbReference>
<dbReference type="GeneID" id="114475670"/>
<dbReference type="Proteomes" id="UP000694680">
    <property type="component" value="Chromosome 14"/>
</dbReference>
<feature type="compositionally biased region" description="Acidic residues" evidence="4">
    <location>
        <begin position="482"/>
        <end position="491"/>
    </location>
</feature>
<dbReference type="GO" id="GO:0043495">
    <property type="term" value="F:protein-membrane adaptor activity"/>
    <property type="evidence" value="ECO:0007669"/>
    <property type="project" value="TreeGrafter"/>
</dbReference>
<dbReference type="GO" id="GO:0016324">
    <property type="term" value="C:apical plasma membrane"/>
    <property type="evidence" value="ECO:0007669"/>
    <property type="project" value="TreeGrafter"/>
</dbReference>
<dbReference type="AlphaFoldDB" id="A0A8C5EYS0"/>
<keyword evidence="2" id="KW-1003">Cell membrane</keyword>
<feature type="domain" description="PDZ" evidence="5">
    <location>
        <begin position="376"/>
        <end position="464"/>
    </location>
</feature>
<name>A0A8C5EYS0_GOUWI</name>
<keyword evidence="7" id="KW-1185">Reference proteome</keyword>
<keyword evidence="2" id="KW-0472">Membrane</keyword>
<reference evidence="6" key="3">
    <citation type="submission" date="2025-09" db="UniProtKB">
        <authorList>
            <consortium name="Ensembl"/>
        </authorList>
    </citation>
    <scope>IDENTIFICATION</scope>
</reference>
<evidence type="ECO:0000259" key="5">
    <source>
        <dbReference type="PROSITE" id="PS50106"/>
    </source>
</evidence>
<evidence type="ECO:0000256" key="4">
    <source>
        <dbReference type="SAM" id="MobiDB-lite"/>
    </source>
</evidence>
<evidence type="ECO:0000256" key="3">
    <source>
        <dbReference type="ARBA" id="ARBA00022737"/>
    </source>
</evidence>
<organism evidence="6 7">
    <name type="scientific">Gouania willdenowi</name>
    <name type="common">Blunt-snouted clingfish</name>
    <name type="synonym">Lepadogaster willdenowi</name>
    <dbReference type="NCBI Taxonomy" id="441366"/>
    <lineage>
        <taxon>Eukaryota</taxon>
        <taxon>Metazoa</taxon>
        <taxon>Chordata</taxon>
        <taxon>Craniata</taxon>
        <taxon>Vertebrata</taxon>
        <taxon>Euteleostomi</taxon>
        <taxon>Actinopterygii</taxon>
        <taxon>Neopterygii</taxon>
        <taxon>Teleostei</taxon>
        <taxon>Neoteleostei</taxon>
        <taxon>Acanthomorphata</taxon>
        <taxon>Ovalentaria</taxon>
        <taxon>Blenniimorphae</taxon>
        <taxon>Blenniiformes</taxon>
        <taxon>Gobiesocoidei</taxon>
        <taxon>Gobiesocidae</taxon>
        <taxon>Gobiesocinae</taxon>
        <taxon>Gouania</taxon>
    </lineage>
</organism>
<dbReference type="RefSeq" id="XP_028322479.1">
    <property type="nucleotide sequence ID" value="XM_028466678.1"/>
</dbReference>
<dbReference type="InterPro" id="IPR001478">
    <property type="entry name" value="PDZ"/>
</dbReference>
<comment type="subcellular location">
    <subcellularLocation>
        <location evidence="1">Cell membrane</location>
    </subcellularLocation>
</comment>
<dbReference type="PANTHER" id="PTHR14191">
    <property type="entry name" value="PDZ DOMAIN CONTAINING PROTEIN"/>
    <property type="match status" value="1"/>
</dbReference>
<evidence type="ECO:0000256" key="2">
    <source>
        <dbReference type="ARBA" id="ARBA00022475"/>
    </source>
</evidence>
<feature type="domain" description="PDZ" evidence="5">
    <location>
        <begin position="261"/>
        <end position="344"/>
    </location>
</feature>
<dbReference type="InterPro" id="IPR051067">
    <property type="entry name" value="NHER"/>
</dbReference>